<keyword evidence="6 7" id="KW-0472">Membrane</keyword>
<evidence type="ECO:0000256" key="6">
    <source>
        <dbReference type="ARBA" id="ARBA00023136"/>
    </source>
</evidence>
<reference evidence="8" key="1">
    <citation type="submission" date="2018-11" db="EMBL/GenBank/DDBJ databases">
        <authorList>
            <consortium name="Pathogen Informatics"/>
        </authorList>
    </citation>
    <scope>NUCLEOTIDE SEQUENCE</scope>
</reference>
<evidence type="ECO:0000256" key="1">
    <source>
        <dbReference type="ARBA" id="ARBA00004477"/>
    </source>
</evidence>
<dbReference type="InterPro" id="IPR007599">
    <property type="entry name" value="DER1"/>
</dbReference>
<sequence>MAGGDIANMILGIPFLTRHWFCGTILFSLIGRFGLINPALLILVWDKFIYNLQIWRPISALLFYPVTPQTGLHFLINLYFLYSYSSRLESGSPFSSLMLFRNVFR</sequence>
<dbReference type="GO" id="GO:0006950">
    <property type="term" value="P:response to stress"/>
    <property type="evidence" value="ECO:0007669"/>
    <property type="project" value="UniProtKB-ARBA"/>
</dbReference>
<evidence type="ECO:0000313" key="8">
    <source>
        <dbReference type="EMBL" id="VEL30148.1"/>
    </source>
</evidence>
<keyword evidence="3 7" id="KW-0812">Transmembrane</keyword>
<accession>A0A448X7L5</accession>
<dbReference type="OrthoDB" id="19102at2759"/>
<dbReference type="EMBL" id="CAAALY010109816">
    <property type="protein sequence ID" value="VEL30148.1"/>
    <property type="molecule type" value="Genomic_DNA"/>
</dbReference>
<protein>
    <recommendedName>
        <fullName evidence="7">Derlin</fullName>
    </recommendedName>
</protein>
<name>A0A448X7L5_9PLAT</name>
<organism evidence="8 9">
    <name type="scientific">Protopolystoma xenopodis</name>
    <dbReference type="NCBI Taxonomy" id="117903"/>
    <lineage>
        <taxon>Eukaryota</taxon>
        <taxon>Metazoa</taxon>
        <taxon>Spiralia</taxon>
        <taxon>Lophotrochozoa</taxon>
        <taxon>Platyhelminthes</taxon>
        <taxon>Monogenea</taxon>
        <taxon>Polyopisthocotylea</taxon>
        <taxon>Polystomatidea</taxon>
        <taxon>Polystomatidae</taxon>
        <taxon>Protopolystoma</taxon>
    </lineage>
</organism>
<keyword evidence="9" id="KW-1185">Reference proteome</keyword>
<feature type="transmembrane region" description="Helical" evidence="7">
    <location>
        <begin position="20"/>
        <end position="45"/>
    </location>
</feature>
<dbReference type="GO" id="GO:0005789">
    <property type="term" value="C:endoplasmic reticulum membrane"/>
    <property type="evidence" value="ECO:0007669"/>
    <property type="project" value="UniProtKB-SubCell"/>
</dbReference>
<evidence type="ECO:0000256" key="7">
    <source>
        <dbReference type="RuleBase" id="RU363059"/>
    </source>
</evidence>
<gene>
    <name evidence="8" type="ORF">PXEA_LOCUS23588</name>
</gene>
<dbReference type="PANTHER" id="PTHR11009">
    <property type="entry name" value="DER1-LIKE PROTEIN, DERLIN"/>
    <property type="match status" value="1"/>
</dbReference>
<keyword evidence="5 7" id="KW-1133">Transmembrane helix</keyword>
<dbReference type="AlphaFoldDB" id="A0A448X7L5"/>
<evidence type="ECO:0000256" key="2">
    <source>
        <dbReference type="ARBA" id="ARBA00008917"/>
    </source>
</evidence>
<comment type="similarity">
    <text evidence="2 7">Belongs to the derlin family.</text>
</comment>
<comment type="caution">
    <text evidence="8">The sequence shown here is derived from an EMBL/GenBank/DDBJ whole genome shotgun (WGS) entry which is preliminary data.</text>
</comment>
<evidence type="ECO:0000256" key="4">
    <source>
        <dbReference type="ARBA" id="ARBA00022824"/>
    </source>
</evidence>
<proteinExistence type="inferred from homology"/>
<evidence type="ECO:0000256" key="3">
    <source>
        <dbReference type="ARBA" id="ARBA00022692"/>
    </source>
</evidence>
<feature type="transmembrane region" description="Helical" evidence="7">
    <location>
        <begin position="57"/>
        <end position="82"/>
    </location>
</feature>
<comment type="caution">
    <text evidence="7">Lacks conserved residue(s) required for the propagation of feature annotation.</text>
</comment>
<evidence type="ECO:0000313" key="9">
    <source>
        <dbReference type="Proteomes" id="UP000784294"/>
    </source>
</evidence>
<dbReference type="InterPro" id="IPR035952">
    <property type="entry name" value="Rhomboid-like_sf"/>
</dbReference>
<keyword evidence="4 7" id="KW-0256">Endoplasmic reticulum</keyword>
<evidence type="ECO:0000256" key="5">
    <source>
        <dbReference type="ARBA" id="ARBA00022989"/>
    </source>
</evidence>
<dbReference type="Pfam" id="PF04511">
    <property type="entry name" value="DER1"/>
    <property type="match status" value="1"/>
</dbReference>
<dbReference type="SUPFAM" id="SSF144091">
    <property type="entry name" value="Rhomboid-like"/>
    <property type="match status" value="1"/>
</dbReference>
<dbReference type="Proteomes" id="UP000784294">
    <property type="component" value="Unassembled WGS sequence"/>
</dbReference>
<comment type="function">
    <text evidence="7">May be involved in the degradation of misfolded endoplasmic reticulum (ER) luminal proteins.</text>
</comment>
<comment type="subcellular location">
    <subcellularLocation>
        <location evidence="1 7">Endoplasmic reticulum membrane</location>
        <topology evidence="1 7">Multi-pass membrane protein</topology>
    </subcellularLocation>
</comment>